<dbReference type="KEGG" id="pyt:PKF023_02620"/>
<sequence>MQKIVLFRISSKGYPKVKVDGVNKYDSLKNLTETFSGWKFICVADNCDEALIEHLKTHYQFDQLIETKLGNPGSFWKLYEIALESAKDDDIFYFIEDDYLHLPEAPSALEEGLNYFDYVTLYDHPDKYKFHHGPINPYAKRNQYSESTEVVCGPTQWWRTSNSTTMTFAVTGKTLKADADIWSITKTAKKDFDFDNFCVITKQPMMAKSRYIKQIPRRLQFWSKPKRYLGISIPGLALHLEQAYLKKGDEVRFSLPPQTYPSKAKSLS</sequence>
<dbReference type="SUPFAM" id="SSF53448">
    <property type="entry name" value="Nucleotide-diphospho-sugar transferases"/>
    <property type="match status" value="1"/>
</dbReference>
<accession>A0A9C7CUP8</accession>
<gene>
    <name evidence="1" type="ORF">PKF023_02620</name>
</gene>
<evidence type="ECO:0000313" key="1">
    <source>
        <dbReference type="EMBL" id="BDT76459.1"/>
    </source>
</evidence>
<name>A0A9C7CUP8_9BURK</name>
<dbReference type="EMBL" id="AP026973">
    <property type="protein sequence ID" value="BDT76459.1"/>
    <property type="molecule type" value="Genomic_DNA"/>
</dbReference>
<proteinExistence type="predicted"/>
<dbReference type="Proteomes" id="UP001211097">
    <property type="component" value="Chromosome"/>
</dbReference>
<protein>
    <recommendedName>
        <fullName evidence="2">Glycosyl transferase family 2</fullName>
    </recommendedName>
</protein>
<dbReference type="InterPro" id="IPR029044">
    <property type="entry name" value="Nucleotide-diphossugar_trans"/>
</dbReference>
<organism evidence="1">
    <name type="scientific">Polynucleobacter yangtzensis</name>
    <dbReference type="NCBI Taxonomy" id="1743159"/>
    <lineage>
        <taxon>Bacteria</taxon>
        <taxon>Pseudomonadati</taxon>
        <taxon>Pseudomonadota</taxon>
        <taxon>Betaproteobacteria</taxon>
        <taxon>Burkholderiales</taxon>
        <taxon>Burkholderiaceae</taxon>
        <taxon>Polynucleobacter</taxon>
    </lineage>
</organism>
<dbReference type="AlphaFoldDB" id="A0A9C7CUP8"/>
<evidence type="ECO:0008006" key="2">
    <source>
        <dbReference type="Google" id="ProtNLM"/>
    </source>
</evidence>
<dbReference type="RefSeq" id="WP_281742801.1">
    <property type="nucleotide sequence ID" value="NZ_AP026973.1"/>
</dbReference>
<reference evidence="1" key="1">
    <citation type="submission" date="2022-11" db="EMBL/GenBank/DDBJ databases">
        <title>Complete Genome Sequences of three Polynucleobacter sp. Subcluster PnecC Strains KF022, KF023, and KF032 Isolated from a Shallow Eutrophic Lake in Japan.</title>
        <authorList>
            <person name="Ogata Y."/>
            <person name="Watanabe K."/>
            <person name="Takemine S."/>
            <person name="Shindo C."/>
            <person name="Kurokawa R."/>
            <person name="Suda W."/>
        </authorList>
    </citation>
    <scope>NUCLEOTIDE SEQUENCE</scope>
    <source>
        <strain evidence="1">KF023</strain>
    </source>
</reference>